<dbReference type="Pfam" id="PF00685">
    <property type="entry name" value="Sulfotransfer_1"/>
    <property type="match status" value="1"/>
</dbReference>
<proteinExistence type="predicted"/>
<dbReference type="Gene3D" id="3.40.50.300">
    <property type="entry name" value="P-loop containing nucleotide triphosphate hydrolases"/>
    <property type="match status" value="1"/>
</dbReference>
<organism evidence="2 3">
    <name type="scientific">Imperialibacter roseus</name>
    <dbReference type="NCBI Taxonomy" id="1324217"/>
    <lineage>
        <taxon>Bacteria</taxon>
        <taxon>Pseudomonadati</taxon>
        <taxon>Bacteroidota</taxon>
        <taxon>Cytophagia</taxon>
        <taxon>Cytophagales</taxon>
        <taxon>Flammeovirgaceae</taxon>
        <taxon>Imperialibacter</taxon>
    </lineage>
</organism>
<name>A0ABZ0J1E7_9BACT</name>
<dbReference type="SUPFAM" id="SSF52540">
    <property type="entry name" value="P-loop containing nucleoside triphosphate hydrolases"/>
    <property type="match status" value="1"/>
</dbReference>
<gene>
    <name evidence="2" type="ORF">RT717_15610</name>
</gene>
<dbReference type="Proteomes" id="UP001302349">
    <property type="component" value="Chromosome"/>
</dbReference>
<dbReference type="InterPro" id="IPR027417">
    <property type="entry name" value="P-loop_NTPase"/>
</dbReference>
<feature type="domain" description="Sulfotransferase" evidence="1">
    <location>
        <begin position="26"/>
        <end position="197"/>
    </location>
</feature>
<sequence length="230" mass="26561">MKTLFKINVKRLAIHIPLASKHLTYTKFIILTTPRTGSTLLHTFLNYHLNVLSLGEPQNGDLPAKRWKAYPKFIKAVGFKAFYDSSSRLPVKEMLSQHSKNESVKIIWLRRRNKLRQWVSLKIAENTGEWSAVRTSLNGSPLKLSPSEFAEYVAKMGETDSQIQDHLTGKRYVTIFYEDLTENTELEMKKVWNFLAVAPIKPASLLKKQHPQPLNELITNYNDFIQMTDQ</sequence>
<accession>A0ABZ0J1E7</accession>
<evidence type="ECO:0000313" key="2">
    <source>
        <dbReference type="EMBL" id="WOK09757.1"/>
    </source>
</evidence>
<evidence type="ECO:0000259" key="1">
    <source>
        <dbReference type="Pfam" id="PF00685"/>
    </source>
</evidence>
<protein>
    <submittedName>
        <fullName evidence="2">Sulfotransferase domain-containing protein</fullName>
    </submittedName>
</protein>
<dbReference type="PANTHER" id="PTHR32175:SF26">
    <property type="entry name" value="PROTEIN, PUTATIVE, EXPRESSED-RELATED"/>
    <property type="match status" value="1"/>
</dbReference>
<dbReference type="RefSeq" id="WP_317492364.1">
    <property type="nucleotide sequence ID" value="NZ_CP136051.1"/>
</dbReference>
<reference evidence="2 3" key="1">
    <citation type="journal article" date="2023" name="Microbiol. Resour. Announc.">
        <title>Complete Genome Sequence of Imperialibacter roseus strain P4T.</title>
        <authorList>
            <person name="Tizabi D.R."/>
            <person name="Bachvaroff T."/>
            <person name="Hill R.T."/>
        </authorList>
    </citation>
    <scope>NUCLEOTIDE SEQUENCE [LARGE SCALE GENOMIC DNA]</scope>
    <source>
        <strain evidence="2 3">P4T</strain>
    </source>
</reference>
<dbReference type="EMBL" id="CP136051">
    <property type="protein sequence ID" value="WOK09757.1"/>
    <property type="molecule type" value="Genomic_DNA"/>
</dbReference>
<dbReference type="PANTHER" id="PTHR32175">
    <property type="entry name" value="PROTEIN, PUTATIVE, EXPRESSED-RELATED"/>
    <property type="match status" value="1"/>
</dbReference>
<dbReference type="InterPro" id="IPR000863">
    <property type="entry name" value="Sulfotransferase_dom"/>
</dbReference>
<keyword evidence="3" id="KW-1185">Reference proteome</keyword>
<dbReference type="InterPro" id="IPR052796">
    <property type="entry name" value="Nod_factor_sulfotransferase"/>
</dbReference>
<evidence type="ECO:0000313" key="3">
    <source>
        <dbReference type="Proteomes" id="UP001302349"/>
    </source>
</evidence>